<dbReference type="PROSITE" id="PS00213">
    <property type="entry name" value="LIPOCALIN"/>
    <property type="match status" value="1"/>
</dbReference>
<evidence type="ECO:0000313" key="4">
    <source>
        <dbReference type="EMBL" id="MBO1107768.1"/>
    </source>
</evidence>
<dbReference type="PANTHER" id="PTHR10612">
    <property type="entry name" value="APOLIPOPROTEIN D"/>
    <property type="match status" value="1"/>
</dbReference>
<dbReference type="GO" id="GO:0009279">
    <property type="term" value="C:cell outer membrane"/>
    <property type="evidence" value="ECO:0007669"/>
    <property type="project" value="UniProtKB-SubCell"/>
</dbReference>
<dbReference type="PIRSF" id="PIRSF036893">
    <property type="entry name" value="Lipocalin_ApoD"/>
    <property type="match status" value="1"/>
</dbReference>
<comment type="subunit">
    <text evidence="2">Homodimer.</text>
</comment>
<evidence type="ECO:0000259" key="3">
    <source>
        <dbReference type="Pfam" id="PF08212"/>
    </source>
</evidence>
<dbReference type="SUPFAM" id="SSF50814">
    <property type="entry name" value="Lipocalins"/>
    <property type="match status" value="1"/>
</dbReference>
<dbReference type="EMBL" id="JAFNAA010000005">
    <property type="protein sequence ID" value="MBO1107768.1"/>
    <property type="molecule type" value="Genomic_DNA"/>
</dbReference>
<dbReference type="InterPro" id="IPR022271">
    <property type="entry name" value="Lipocalin_ApoD"/>
</dbReference>
<dbReference type="PANTHER" id="PTHR10612:SF34">
    <property type="entry name" value="APOLIPOPROTEIN D"/>
    <property type="match status" value="1"/>
</dbReference>
<sequence length="190" mass="20964">MLSPRSLLSAATLWLTALLTACTQVPPGAKPIQQLDLTRYQGTWYEIARLDHSFERGLTHVTADYLPRDDGGIRVINRGFDPAKQRWQVAEGKAYSLAPDMPGSLKVSFFGPFYGGYHILKLSDDYRYALISGPSHEYLWILARTPTLPAAELNALLQQAKAAGFATDALIFTDQRTPRPQSEPASTPAS</sequence>
<dbReference type="InterPro" id="IPR012674">
    <property type="entry name" value="Calycin"/>
</dbReference>
<dbReference type="InterPro" id="IPR022272">
    <property type="entry name" value="Lipocalin_CS"/>
</dbReference>
<dbReference type="InterPro" id="IPR002446">
    <property type="entry name" value="Lipocalin_bac"/>
</dbReference>
<evidence type="ECO:0000256" key="1">
    <source>
        <dbReference type="ARBA" id="ARBA00006889"/>
    </source>
</evidence>
<dbReference type="GO" id="GO:0006950">
    <property type="term" value="P:response to stress"/>
    <property type="evidence" value="ECO:0007669"/>
    <property type="project" value="UniProtKB-ARBA"/>
</dbReference>
<feature type="domain" description="Lipocalin/cytosolic fatty-acid binding" evidence="3">
    <location>
        <begin position="35"/>
        <end position="175"/>
    </location>
</feature>
<keyword evidence="2" id="KW-0472">Membrane</keyword>
<feature type="signal peptide" evidence="2">
    <location>
        <begin position="1"/>
        <end position="21"/>
    </location>
</feature>
<dbReference type="Pfam" id="PF08212">
    <property type="entry name" value="Lipocalin_2"/>
    <property type="match status" value="1"/>
</dbReference>
<dbReference type="RefSeq" id="WP_207541820.1">
    <property type="nucleotide sequence ID" value="NZ_JAFNAA010000005.1"/>
</dbReference>
<dbReference type="AlphaFoldDB" id="A0A8I1W5E6"/>
<comment type="caution">
    <text evidence="4">The sequence shown here is derived from an EMBL/GenBank/DDBJ whole genome shotgun (WGS) entry which is preliminary data.</text>
</comment>
<gene>
    <name evidence="4" type="ORF">J2R62_05945</name>
</gene>
<comment type="subcellular location">
    <subcellularLocation>
        <location evidence="2">Cell outer membrane</location>
    </subcellularLocation>
</comment>
<comment type="similarity">
    <text evidence="1 2">Belongs to the calycin superfamily. Lipocalin family.</text>
</comment>
<evidence type="ECO:0000313" key="5">
    <source>
        <dbReference type="Proteomes" id="UP000664658"/>
    </source>
</evidence>
<keyword evidence="2" id="KW-0732">Signal</keyword>
<dbReference type="PRINTS" id="PR01171">
    <property type="entry name" value="BCTLIPOCALIN"/>
</dbReference>
<dbReference type="Gene3D" id="2.40.128.20">
    <property type="match status" value="1"/>
</dbReference>
<dbReference type="InterPro" id="IPR000566">
    <property type="entry name" value="Lipocln_cytosolic_FA-bd_dom"/>
</dbReference>
<organism evidence="4 5">
    <name type="scientific">Plesiomonas shigelloides</name>
    <name type="common">Aeromonas shigelloides</name>
    <dbReference type="NCBI Taxonomy" id="703"/>
    <lineage>
        <taxon>Bacteria</taxon>
        <taxon>Pseudomonadati</taxon>
        <taxon>Pseudomonadota</taxon>
        <taxon>Gammaproteobacteria</taxon>
        <taxon>Enterobacterales</taxon>
        <taxon>Enterobacteriaceae</taxon>
        <taxon>Plesiomonas</taxon>
    </lineage>
</organism>
<keyword evidence="2" id="KW-0998">Cell outer membrane</keyword>
<feature type="chain" id="PRO_5034401964" description="Outer membrane lipoprotein Blc" evidence="2">
    <location>
        <begin position="22"/>
        <end position="190"/>
    </location>
</feature>
<dbReference type="CDD" id="cd19438">
    <property type="entry name" value="lipocalin_Blc-like"/>
    <property type="match status" value="1"/>
</dbReference>
<accession>A0A8I1W5E6</accession>
<evidence type="ECO:0000256" key="2">
    <source>
        <dbReference type="PIRNR" id="PIRNR036893"/>
    </source>
</evidence>
<reference evidence="4" key="1">
    <citation type="submission" date="2021-03" db="EMBL/GenBank/DDBJ databases">
        <title>Plesiomonas shigelloides zfcc0051, isolated from zebrafish feces.</title>
        <authorList>
            <person name="Vanderhoek Z."/>
            <person name="Gaulke C."/>
        </authorList>
    </citation>
    <scope>NUCLEOTIDE SEQUENCE</scope>
    <source>
        <strain evidence="4">Zfcc0051</strain>
    </source>
</reference>
<dbReference type="GO" id="GO:0008289">
    <property type="term" value="F:lipid binding"/>
    <property type="evidence" value="ECO:0007669"/>
    <property type="project" value="UniProtKB-UniRule"/>
</dbReference>
<proteinExistence type="inferred from homology"/>
<keyword evidence="2" id="KW-0449">Lipoprotein</keyword>
<dbReference type="InterPro" id="IPR047202">
    <property type="entry name" value="Lipocalin_Blc-like_dom"/>
</dbReference>
<protein>
    <recommendedName>
        <fullName evidence="2">Outer membrane lipoprotein Blc</fullName>
    </recommendedName>
</protein>
<dbReference type="Proteomes" id="UP000664658">
    <property type="component" value="Unassembled WGS sequence"/>
</dbReference>
<name>A0A8I1W5E6_PLESH</name>
<keyword evidence="2" id="KW-0446">Lipid-binding</keyword>
<comment type="function">
    <text evidence="2">Involved in the storage or transport of lipids necessary for membrane maintenance under stressful conditions. Displays a binding preference for lysophospholipids.</text>
</comment>
<dbReference type="PROSITE" id="PS51257">
    <property type="entry name" value="PROKAR_LIPOPROTEIN"/>
    <property type="match status" value="1"/>
</dbReference>